<keyword evidence="1" id="KW-1133">Transmembrane helix</keyword>
<keyword evidence="1" id="KW-0812">Transmembrane</keyword>
<dbReference type="Proteomes" id="UP000580250">
    <property type="component" value="Unassembled WGS sequence"/>
</dbReference>
<protein>
    <submittedName>
        <fullName evidence="2">Uncharacterized protein</fullName>
    </submittedName>
</protein>
<proteinExistence type="predicted"/>
<evidence type="ECO:0000313" key="2">
    <source>
        <dbReference type="EMBL" id="CAD2158866.1"/>
    </source>
</evidence>
<evidence type="ECO:0000256" key="1">
    <source>
        <dbReference type="SAM" id="Phobius"/>
    </source>
</evidence>
<dbReference type="EMBL" id="CAJEWN010000072">
    <property type="protein sequence ID" value="CAD2158866.1"/>
    <property type="molecule type" value="Genomic_DNA"/>
</dbReference>
<accession>A0A6V7UII6</accession>
<feature type="transmembrane region" description="Helical" evidence="1">
    <location>
        <begin position="135"/>
        <end position="152"/>
    </location>
</feature>
<organism evidence="2 3">
    <name type="scientific">Meloidogyne enterolobii</name>
    <name type="common">Root-knot nematode worm</name>
    <name type="synonym">Meloidogyne mayaguensis</name>
    <dbReference type="NCBI Taxonomy" id="390850"/>
    <lineage>
        <taxon>Eukaryota</taxon>
        <taxon>Metazoa</taxon>
        <taxon>Ecdysozoa</taxon>
        <taxon>Nematoda</taxon>
        <taxon>Chromadorea</taxon>
        <taxon>Rhabditida</taxon>
        <taxon>Tylenchina</taxon>
        <taxon>Tylenchomorpha</taxon>
        <taxon>Tylenchoidea</taxon>
        <taxon>Meloidogynidae</taxon>
        <taxon>Meloidogyninae</taxon>
        <taxon>Meloidogyne</taxon>
    </lineage>
</organism>
<name>A0A6V7UII6_MELEN</name>
<gene>
    <name evidence="2" type="ORF">MENT_LOCUS13395</name>
</gene>
<evidence type="ECO:0000313" key="3">
    <source>
        <dbReference type="Proteomes" id="UP000580250"/>
    </source>
</evidence>
<comment type="caution">
    <text evidence="2">The sequence shown here is derived from an EMBL/GenBank/DDBJ whole genome shotgun (WGS) entry which is preliminary data.</text>
</comment>
<reference evidence="2 3" key="1">
    <citation type="submission" date="2020-08" db="EMBL/GenBank/DDBJ databases">
        <authorList>
            <person name="Koutsovoulos G."/>
            <person name="Danchin GJ E."/>
        </authorList>
    </citation>
    <scope>NUCLEOTIDE SEQUENCE [LARGE SCALE GENOMIC DNA]</scope>
</reference>
<dbReference type="AlphaFoldDB" id="A0A6V7UII6"/>
<sequence>MLRRLLSSPLSMNGKVDEDLYGAGDEPKEYFLLSKMQPLPPEDFDQNDLQNYWYQSQPNFGNNQQQHQGFSTVAIENDVYWPNFIPLDQCNNGNASNIITINSTSLPPPTQPPQHLFYSTPFIFLQQKIFWKKKIFRMTIIVIKIILVLTLLKTVCNLNTTQKL</sequence>
<keyword evidence="1" id="KW-0472">Membrane</keyword>